<evidence type="ECO:0000313" key="1">
    <source>
        <dbReference type="EMBL" id="PNX68878.1"/>
    </source>
</evidence>
<reference evidence="1 2" key="2">
    <citation type="journal article" date="2017" name="Front. Plant Sci.">
        <title>Gene Classification and Mining of Molecular Markers Useful in Red Clover (Trifolium pratense) Breeding.</title>
        <authorList>
            <person name="Istvanek J."/>
            <person name="Dluhosova J."/>
            <person name="Dluhos P."/>
            <person name="Patkova L."/>
            <person name="Nedelnik J."/>
            <person name="Repkova J."/>
        </authorList>
    </citation>
    <scope>NUCLEOTIDE SEQUENCE [LARGE SCALE GENOMIC DNA]</scope>
    <source>
        <strain evidence="2">cv. Tatra</strain>
        <tissue evidence="1">Young leaves</tissue>
    </source>
</reference>
<dbReference type="Proteomes" id="UP000236291">
    <property type="component" value="Unassembled WGS sequence"/>
</dbReference>
<sequence length="26" mass="3055">RTHGKGKSEVIDQFHRMDGWTDGLHF</sequence>
<name>A0A2K3KRG3_TRIPR</name>
<comment type="caution">
    <text evidence="1">The sequence shown here is derived from an EMBL/GenBank/DDBJ whole genome shotgun (WGS) entry which is preliminary data.</text>
</comment>
<dbReference type="AlphaFoldDB" id="A0A2K3KRG3"/>
<reference evidence="1 2" key="1">
    <citation type="journal article" date="2014" name="Am. J. Bot.">
        <title>Genome assembly and annotation for red clover (Trifolium pratense; Fabaceae).</title>
        <authorList>
            <person name="Istvanek J."/>
            <person name="Jaros M."/>
            <person name="Krenek A."/>
            <person name="Repkova J."/>
        </authorList>
    </citation>
    <scope>NUCLEOTIDE SEQUENCE [LARGE SCALE GENOMIC DNA]</scope>
    <source>
        <strain evidence="2">cv. Tatra</strain>
        <tissue evidence="1">Young leaves</tissue>
    </source>
</reference>
<organism evidence="1 2">
    <name type="scientific">Trifolium pratense</name>
    <name type="common">Red clover</name>
    <dbReference type="NCBI Taxonomy" id="57577"/>
    <lineage>
        <taxon>Eukaryota</taxon>
        <taxon>Viridiplantae</taxon>
        <taxon>Streptophyta</taxon>
        <taxon>Embryophyta</taxon>
        <taxon>Tracheophyta</taxon>
        <taxon>Spermatophyta</taxon>
        <taxon>Magnoliopsida</taxon>
        <taxon>eudicotyledons</taxon>
        <taxon>Gunneridae</taxon>
        <taxon>Pentapetalae</taxon>
        <taxon>rosids</taxon>
        <taxon>fabids</taxon>
        <taxon>Fabales</taxon>
        <taxon>Fabaceae</taxon>
        <taxon>Papilionoideae</taxon>
        <taxon>50 kb inversion clade</taxon>
        <taxon>NPAAA clade</taxon>
        <taxon>Hologalegina</taxon>
        <taxon>IRL clade</taxon>
        <taxon>Trifolieae</taxon>
        <taxon>Trifolium</taxon>
    </lineage>
</organism>
<accession>A0A2K3KRG3</accession>
<feature type="non-terminal residue" evidence="1">
    <location>
        <position position="1"/>
    </location>
</feature>
<dbReference type="EMBL" id="ASHM01236349">
    <property type="protein sequence ID" value="PNX68878.1"/>
    <property type="molecule type" value="Genomic_DNA"/>
</dbReference>
<evidence type="ECO:0000313" key="2">
    <source>
        <dbReference type="Proteomes" id="UP000236291"/>
    </source>
</evidence>
<proteinExistence type="predicted"/>
<protein>
    <submittedName>
        <fullName evidence="1">Uncharacterized protein</fullName>
    </submittedName>
</protein>
<gene>
    <name evidence="1" type="ORF">L195_g064179</name>
</gene>